<evidence type="ECO:0008006" key="5">
    <source>
        <dbReference type="Google" id="ProtNLM"/>
    </source>
</evidence>
<evidence type="ECO:0000313" key="3">
    <source>
        <dbReference type="EMBL" id="OOE87355.1"/>
    </source>
</evidence>
<feature type="coiled-coil region" evidence="1">
    <location>
        <begin position="358"/>
        <end position="385"/>
    </location>
</feature>
<feature type="compositionally biased region" description="Polar residues" evidence="2">
    <location>
        <begin position="489"/>
        <end position="498"/>
    </location>
</feature>
<feature type="region of interest" description="Disordered" evidence="2">
    <location>
        <begin position="489"/>
        <end position="541"/>
    </location>
</feature>
<comment type="caution">
    <text evidence="3">The sequence shown here is derived from an EMBL/GenBank/DDBJ whole genome shotgun (WGS) entry which is preliminary data.</text>
</comment>
<gene>
    <name evidence="3" type="ORF">BZG73_01545</name>
</gene>
<sequence length="541" mass="59448">MSCNHPPGEACHCNRTEPCLIGYAVTAGDSTQQYRGGEVIGEPVAVIDEGEGAEVDITLEGSCQDAKPTCPNGYVTDNENFAKDLSVGQNSGITVRSPQTGAFGLWDAFMLMLAEDTQDALPYKTYQICVTQCDGQPQEETHLIYDIPLIGSIAKAVVGVLSNDSLSFKVYPKVVLKSELTLSYKKETEEKSDEERYDERTARYEEYLRNGGAEAHHRTEIPKSEIKEKFSLEGSLSIKEGSTETKFGTGLTYENSNYLHTRDVQDEFENIRDQLKLISSIIDTVGMIKSGMYRDTGEEDIKLVTWEFKPPVLKLGGSKTTTLSDKGQLITMGKTTLGLDPLFDFSITLDVILAAAAYFKIKNLVQKLREEAKKLEDKVKAGQQGAYFGAEFFVMAATSIKTEGSIECVPNKSPTYAFDAEQAVTMTTEIGIRSGVNVWVLEGLFELTGGIVANAKCVLKGGEGKTELIFCHEGIKAYVKMKVTFSTKNPNEKSSNNQGGLGGWRADSEAKTSEEETQEWVWVDPLSTEDSPYRTTLFGGD</sequence>
<evidence type="ECO:0000313" key="4">
    <source>
        <dbReference type="Proteomes" id="UP000189410"/>
    </source>
</evidence>
<organism evidence="3 4">
    <name type="scientific">Salinivibrio siamensis</name>
    <dbReference type="NCBI Taxonomy" id="414286"/>
    <lineage>
        <taxon>Bacteria</taxon>
        <taxon>Pseudomonadati</taxon>
        <taxon>Pseudomonadota</taxon>
        <taxon>Gammaproteobacteria</taxon>
        <taxon>Vibrionales</taxon>
        <taxon>Vibrionaceae</taxon>
        <taxon>Salinivibrio</taxon>
    </lineage>
</organism>
<protein>
    <recommendedName>
        <fullName evidence="5">Tox-PAAR-like domain-containing protein</fullName>
    </recommendedName>
</protein>
<keyword evidence="1" id="KW-0175">Coiled coil</keyword>
<dbReference type="RefSeq" id="WP_077667396.1">
    <property type="nucleotide sequence ID" value="NZ_MUFB01000002.1"/>
</dbReference>
<reference evidence="3 4" key="1">
    <citation type="journal article" date="2017" name="Genome Announc.">
        <title>Draft Genome Sequences of Salinivibrio proteolyticus, Salinivibrio sharmensis, Salinivibrio siamensis, Salinivibrio costicola subsp. alcaliphilus, Salinivibrio costicola subsp. vallismortis, and 29 New Isolates Belonging to the Genus Salinivibrio.</title>
        <authorList>
            <person name="Lopez-Hermoso C."/>
            <person name="de la Haba R.R."/>
            <person name="Sanchez-Porro C."/>
            <person name="Bayliss S.C."/>
            <person name="Feil E.J."/>
            <person name="Ventosa A."/>
        </authorList>
    </citation>
    <scope>NUCLEOTIDE SEQUENCE [LARGE SCALE GENOMIC DNA]</scope>
    <source>
        <strain evidence="3 4">JCM 14472</strain>
    </source>
</reference>
<name>A0ABX3KF09_9GAMM</name>
<evidence type="ECO:0000256" key="2">
    <source>
        <dbReference type="SAM" id="MobiDB-lite"/>
    </source>
</evidence>
<keyword evidence="4" id="KW-1185">Reference proteome</keyword>
<evidence type="ECO:0000256" key="1">
    <source>
        <dbReference type="SAM" id="Coils"/>
    </source>
</evidence>
<accession>A0ABX3KF09</accession>
<dbReference type="EMBL" id="MUFB01000002">
    <property type="protein sequence ID" value="OOE87355.1"/>
    <property type="molecule type" value="Genomic_DNA"/>
</dbReference>
<proteinExistence type="predicted"/>
<dbReference type="Proteomes" id="UP000189410">
    <property type="component" value="Unassembled WGS sequence"/>
</dbReference>